<gene>
    <name evidence="3" type="ORF">QYE76_008689</name>
</gene>
<dbReference type="EMBL" id="JAUUTY010000001">
    <property type="protein sequence ID" value="KAK1691992.1"/>
    <property type="molecule type" value="Genomic_DNA"/>
</dbReference>
<organism evidence="3 4">
    <name type="scientific">Lolium multiflorum</name>
    <name type="common">Italian ryegrass</name>
    <name type="synonym">Lolium perenne subsp. multiflorum</name>
    <dbReference type="NCBI Taxonomy" id="4521"/>
    <lineage>
        <taxon>Eukaryota</taxon>
        <taxon>Viridiplantae</taxon>
        <taxon>Streptophyta</taxon>
        <taxon>Embryophyta</taxon>
        <taxon>Tracheophyta</taxon>
        <taxon>Spermatophyta</taxon>
        <taxon>Magnoliopsida</taxon>
        <taxon>Liliopsida</taxon>
        <taxon>Poales</taxon>
        <taxon>Poaceae</taxon>
        <taxon>BOP clade</taxon>
        <taxon>Pooideae</taxon>
        <taxon>Poodae</taxon>
        <taxon>Poeae</taxon>
        <taxon>Poeae Chloroplast Group 2 (Poeae type)</taxon>
        <taxon>Loliodinae</taxon>
        <taxon>Loliinae</taxon>
        <taxon>Lolium</taxon>
    </lineage>
</organism>
<keyword evidence="1" id="KW-0175">Coiled coil</keyword>
<feature type="region of interest" description="Disordered" evidence="2">
    <location>
        <begin position="1"/>
        <end position="30"/>
    </location>
</feature>
<protein>
    <submittedName>
        <fullName evidence="3">Uncharacterized protein</fullName>
    </submittedName>
</protein>
<evidence type="ECO:0000256" key="1">
    <source>
        <dbReference type="SAM" id="Coils"/>
    </source>
</evidence>
<proteinExistence type="predicted"/>
<reference evidence="3" key="1">
    <citation type="submission" date="2023-07" db="EMBL/GenBank/DDBJ databases">
        <title>A chromosome-level genome assembly of Lolium multiflorum.</title>
        <authorList>
            <person name="Chen Y."/>
            <person name="Copetti D."/>
            <person name="Kolliker R."/>
            <person name="Studer B."/>
        </authorList>
    </citation>
    <scope>NUCLEOTIDE SEQUENCE</scope>
    <source>
        <strain evidence="3">02402/16</strain>
        <tissue evidence="3">Leaf</tissue>
    </source>
</reference>
<dbReference type="AlphaFoldDB" id="A0AAD8TTS0"/>
<sequence length="394" mass="43011">MDAEQPAGHRRLAQRPAEEQPGAGPGAVAGWSGSRLALGPSRPGYGHQCCSWAGFYKPYPTGVCTDRLEAGESCTGRNRVGVEVLPPSEGLEPGYVAVSLVPIPASGYRPIPEASIEALRTQLAALQDEKEQLIRQHREALDAQETYSKGLKDQLIQLGLKHNEAMKATQAAAEAKLNEALEDANNSTVVLWAELEEGAKARKAAEDQAAAWRESMSMTFRSCKPTARFRLFLDSQAYAMKKVAERRVAQAYQNMDAPWDPYDHLVALNARVSCALWTGTSPTSPRWPSSLQGTLPEEEVPANLSLTNDRLKVPEDPRVAMLTPMPATSCALAPVPGLDLDALIGVRDNARTDLDPVLTVKRQDRAYRIAEYAAMRTFIPLLLTSKTIRATRGR</sequence>
<evidence type="ECO:0000313" key="3">
    <source>
        <dbReference type="EMBL" id="KAK1691992.1"/>
    </source>
</evidence>
<evidence type="ECO:0000313" key="4">
    <source>
        <dbReference type="Proteomes" id="UP001231189"/>
    </source>
</evidence>
<dbReference type="Proteomes" id="UP001231189">
    <property type="component" value="Unassembled WGS sequence"/>
</dbReference>
<keyword evidence="4" id="KW-1185">Reference proteome</keyword>
<name>A0AAD8TTS0_LOLMU</name>
<evidence type="ECO:0000256" key="2">
    <source>
        <dbReference type="SAM" id="MobiDB-lite"/>
    </source>
</evidence>
<feature type="coiled-coil region" evidence="1">
    <location>
        <begin position="116"/>
        <end position="183"/>
    </location>
</feature>
<accession>A0AAD8TTS0</accession>
<comment type="caution">
    <text evidence="3">The sequence shown here is derived from an EMBL/GenBank/DDBJ whole genome shotgun (WGS) entry which is preliminary data.</text>
</comment>